<dbReference type="PATRIC" id="fig|1240678.4.peg.7903"/>
<dbReference type="EMBL" id="JRKI01000062">
    <property type="protein sequence ID" value="KIZ13635.1"/>
    <property type="molecule type" value="Genomic_DNA"/>
</dbReference>
<accession>A0A0D7CCK1</accession>
<name>A0A0D7CCK1_9ACTN</name>
<gene>
    <name evidence="1" type="ORF">SNA_37090</name>
</gene>
<evidence type="ECO:0000313" key="1">
    <source>
        <dbReference type="EMBL" id="KIZ13635.1"/>
    </source>
</evidence>
<comment type="caution">
    <text evidence="1">The sequence shown here is derived from an EMBL/GenBank/DDBJ whole genome shotgun (WGS) entry which is preliminary data.</text>
</comment>
<dbReference type="RefSeq" id="WP_044368559.1">
    <property type="nucleotide sequence ID" value="NZ_JRKI01000062.1"/>
</dbReference>
<proteinExistence type="predicted"/>
<protein>
    <submittedName>
        <fullName evidence="1">Uncharacterized protein</fullName>
    </submittedName>
</protein>
<sequence length="155" mass="16411">MSDLVTVSAEIAPYLTLAANSLGTAVIATAQQRIADRTVTAGEGFFRRLLHGRGRLGGGNGEPVLDTRRADALDQLLAGLDDEQWRRLFGAVATWLDDSDGPRDAERLLAHISRQAPATVTKNNTVTVHGHHIVAANEIHGAVTLNDGSAPQDGS</sequence>
<evidence type="ECO:0000313" key="2">
    <source>
        <dbReference type="Proteomes" id="UP000032458"/>
    </source>
</evidence>
<dbReference type="Proteomes" id="UP000032458">
    <property type="component" value="Unassembled WGS sequence"/>
</dbReference>
<dbReference type="AlphaFoldDB" id="A0A0D7CCK1"/>
<organism evidence="1 2">
    <name type="scientific">Streptomyces natalensis ATCC 27448</name>
    <dbReference type="NCBI Taxonomy" id="1240678"/>
    <lineage>
        <taxon>Bacteria</taxon>
        <taxon>Bacillati</taxon>
        <taxon>Actinomycetota</taxon>
        <taxon>Actinomycetes</taxon>
        <taxon>Kitasatosporales</taxon>
        <taxon>Streptomycetaceae</taxon>
        <taxon>Streptomyces</taxon>
    </lineage>
</organism>
<reference evidence="1 2" key="1">
    <citation type="submission" date="2014-09" db="EMBL/GenBank/DDBJ databases">
        <title>Draft genome sequence of Streptomyces natalensis ATCC 27448, producer of the antifungal pimaricin.</title>
        <authorList>
            <person name="Mendes M.V."/>
            <person name="Beites T."/>
            <person name="Pires S."/>
            <person name="Santos C.L."/>
            <person name="Moradas-Ferreira P."/>
        </authorList>
    </citation>
    <scope>NUCLEOTIDE SEQUENCE [LARGE SCALE GENOMIC DNA]</scope>
    <source>
        <strain evidence="1 2">ATCC 27448</strain>
    </source>
</reference>
<keyword evidence="2" id="KW-1185">Reference proteome</keyword>